<name>A0A429Y2L3_9BACI</name>
<evidence type="ECO:0000313" key="8">
    <source>
        <dbReference type="Proteomes" id="UP000287156"/>
    </source>
</evidence>
<comment type="function">
    <text evidence="5">Key component of the ribosome quality control system (RQC), a ribosome-associated complex that mediates the extraction of incompletely synthesized nascent chains from stalled ribosomes and their subsequent degradation. RqcH recruits Ala-charged tRNA, and with RqcP directs the elongation of stalled nascent chains on 50S ribosomal subunits, leading to non-templated C-terminal alanine extensions (Ala tail). The Ala tail promotes nascent chain degradation. May add between 1 and at least 8 Ala residues. Binds to stalled 50S ribosomal subunits.</text>
</comment>
<dbReference type="Gene3D" id="2.30.310.10">
    <property type="entry name" value="ibrinogen binding protein from staphylococcus aureus domain"/>
    <property type="match status" value="1"/>
</dbReference>
<keyword evidence="5" id="KW-0175">Coiled coil</keyword>
<dbReference type="GO" id="GO:0000049">
    <property type="term" value="F:tRNA binding"/>
    <property type="evidence" value="ECO:0007669"/>
    <property type="project" value="UniProtKB-UniRule"/>
</dbReference>
<keyword evidence="8" id="KW-1185">Reference proteome</keyword>
<keyword evidence="4 5" id="KW-0648">Protein biosynthesis</keyword>
<dbReference type="OrthoDB" id="9766163at2"/>
<dbReference type="GO" id="GO:0019843">
    <property type="term" value="F:rRNA binding"/>
    <property type="evidence" value="ECO:0007669"/>
    <property type="project" value="UniProtKB-UniRule"/>
</dbReference>
<dbReference type="HAMAP" id="MF_00844_B">
    <property type="entry name" value="RqcH_B"/>
    <property type="match status" value="1"/>
</dbReference>
<dbReference type="FunFam" id="2.30.310.10:FF:000004">
    <property type="entry name" value="Fibronectin-binding protein A"/>
    <property type="match status" value="1"/>
</dbReference>
<protein>
    <recommendedName>
        <fullName evidence="5">Rqc2 homolog RqcH</fullName>
        <shortName evidence="5">RqcH</shortName>
    </recommendedName>
</protein>
<evidence type="ECO:0000256" key="1">
    <source>
        <dbReference type="ARBA" id="ARBA00022555"/>
    </source>
</evidence>
<evidence type="ECO:0000256" key="4">
    <source>
        <dbReference type="ARBA" id="ARBA00022917"/>
    </source>
</evidence>
<comment type="similarity">
    <text evidence="5">Belongs to the NEMF family.</text>
</comment>
<dbReference type="InterPro" id="IPR043682">
    <property type="entry name" value="RqcH_bacterial"/>
</dbReference>
<dbReference type="Pfam" id="PF05670">
    <property type="entry name" value="NFACT-R_1"/>
    <property type="match status" value="1"/>
</dbReference>
<dbReference type="AlphaFoldDB" id="A0A429Y2L3"/>
<proteinExistence type="inferred from homology"/>
<dbReference type="Pfam" id="PF05833">
    <property type="entry name" value="NFACT_N"/>
    <property type="match status" value="1"/>
</dbReference>
<feature type="domain" description="NFACT RNA-binding" evidence="6">
    <location>
        <begin position="452"/>
        <end position="540"/>
    </location>
</feature>
<sequence length="576" mass="65688">MAFDGLFTRAMTKELADALIGGRINKIQQPYKNEIIITVRANGKNHKLLLSAHPSYSRVQLTQESSISPDEPPLFCMMMRKHLDRAIVQNIYQAGLDRIVIFELRGRDELGDESIKLLIMEIMGRHSNIILVDKANDKIIDSIKHIPASINSYRTVLPGGTYVYPPAQNKLEPFSANTDDVLRSIDFNSGKIDRQLVQHFAGISPLFAKEITFRCGITNRSTLPPVFLKLMDELRLHQYDYSITTAGDKSAFYLLPIQHMDGETKSFSTLSDMLDSFYFGKAQRDRVKQQAMDLEKLMKNEKEKNEKKISKLEDTLKKSERADEYQLLGELLTANMHLAKRGMKEISVVNYYDLDGGTISIPLDPRKGPSENAQNYFSKYQKAKNSVSFVQEQIEQARNEILYFDTLLQQLSSASVEDIDEIREELIGEGYIRRRQSRPRKRASNKPVIERYEASDKTELLVGKNNTQNDYLTNKLARRDEIWLHTKDIPGSHVVIRSTDPSEETILEAAMLAAYFSKARDSSSVPVDYTKVRHVKKPNGSKPGFVIYDQQQTVYVTPNEELVRSLKSQTGKQTTD</sequence>
<evidence type="ECO:0000259" key="6">
    <source>
        <dbReference type="Pfam" id="PF05670"/>
    </source>
</evidence>
<dbReference type="InterPro" id="IPR008532">
    <property type="entry name" value="NFACT_RNA-bd"/>
</dbReference>
<dbReference type="Gene3D" id="1.10.8.50">
    <property type="match status" value="1"/>
</dbReference>
<dbReference type="GO" id="GO:0072344">
    <property type="term" value="P:rescue of stalled ribosome"/>
    <property type="evidence" value="ECO:0007669"/>
    <property type="project" value="UniProtKB-UniRule"/>
</dbReference>
<feature type="coiled-coil region" evidence="5">
    <location>
        <begin position="284"/>
        <end position="322"/>
    </location>
</feature>
<dbReference type="EMBL" id="QYTV02000003">
    <property type="protein sequence ID" value="RST75434.1"/>
    <property type="molecule type" value="Genomic_DNA"/>
</dbReference>
<dbReference type="PANTHER" id="PTHR15239">
    <property type="entry name" value="NUCLEAR EXPORT MEDIATOR FACTOR NEMF"/>
    <property type="match status" value="1"/>
</dbReference>
<gene>
    <name evidence="5" type="primary">rqcH</name>
    <name evidence="7" type="ORF">D4T97_009340</name>
</gene>
<accession>A0A429Y2L3</accession>
<evidence type="ECO:0000256" key="5">
    <source>
        <dbReference type="HAMAP-Rule" id="MF_00844"/>
    </source>
</evidence>
<keyword evidence="2 5" id="KW-0699">rRNA-binding</keyword>
<reference evidence="7" key="1">
    <citation type="submission" date="2018-12" db="EMBL/GenBank/DDBJ databases">
        <authorList>
            <person name="Sun L."/>
            <person name="Chen Z."/>
        </authorList>
    </citation>
    <scope>NUCLEOTIDE SEQUENCE [LARGE SCALE GENOMIC DNA]</scope>
    <source>
        <strain evidence="7">3-2-2</strain>
    </source>
</reference>
<comment type="subunit">
    <text evidence="5">Associates with stalled 50S ribosomal subunits. Binds to RqcP.</text>
</comment>
<organism evidence="7 8">
    <name type="scientific">Siminovitchia acidinfaciens</name>
    <dbReference type="NCBI Taxonomy" id="2321395"/>
    <lineage>
        <taxon>Bacteria</taxon>
        <taxon>Bacillati</taxon>
        <taxon>Bacillota</taxon>
        <taxon>Bacilli</taxon>
        <taxon>Bacillales</taxon>
        <taxon>Bacillaceae</taxon>
        <taxon>Siminovitchia</taxon>
    </lineage>
</organism>
<dbReference type="Gene3D" id="3.40.970.40">
    <property type="entry name" value="fibrinogen binding protein from staphylococcus aureus domain like"/>
    <property type="match status" value="1"/>
</dbReference>
<evidence type="ECO:0000313" key="7">
    <source>
        <dbReference type="EMBL" id="RST75434.1"/>
    </source>
</evidence>
<evidence type="ECO:0000256" key="2">
    <source>
        <dbReference type="ARBA" id="ARBA00022730"/>
    </source>
</evidence>
<keyword evidence="1 5" id="KW-0820">tRNA-binding</keyword>
<dbReference type="Proteomes" id="UP000287156">
    <property type="component" value="Unassembled WGS sequence"/>
</dbReference>
<comment type="caution">
    <text evidence="7">The sequence shown here is derived from an EMBL/GenBank/DDBJ whole genome shotgun (WGS) entry which is preliminary data.</text>
</comment>
<evidence type="ECO:0000256" key="3">
    <source>
        <dbReference type="ARBA" id="ARBA00022884"/>
    </source>
</evidence>
<keyword evidence="3 5" id="KW-0694">RNA-binding</keyword>
<dbReference type="PANTHER" id="PTHR15239:SF6">
    <property type="entry name" value="RIBOSOME QUALITY CONTROL COMPLEX SUBUNIT NEMF"/>
    <property type="match status" value="1"/>
</dbReference>
<dbReference type="InterPro" id="IPR051608">
    <property type="entry name" value="RQC_Subunit_NEMF"/>
</dbReference>
<dbReference type="RefSeq" id="WP_126050275.1">
    <property type="nucleotide sequence ID" value="NZ_QYTV02000003.1"/>
</dbReference>
<dbReference type="GO" id="GO:0043023">
    <property type="term" value="F:ribosomal large subunit binding"/>
    <property type="evidence" value="ECO:0007669"/>
    <property type="project" value="UniProtKB-UniRule"/>
</dbReference>
<dbReference type="GO" id="GO:1990112">
    <property type="term" value="C:RQC complex"/>
    <property type="evidence" value="ECO:0007669"/>
    <property type="project" value="TreeGrafter"/>
</dbReference>